<evidence type="ECO:0000256" key="9">
    <source>
        <dbReference type="ARBA" id="ARBA00023244"/>
    </source>
</evidence>
<keyword evidence="9" id="KW-0627">Porphyrin biosynthesis</keyword>
<evidence type="ECO:0000256" key="5">
    <source>
        <dbReference type="ARBA" id="ARBA00022519"/>
    </source>
</evidence>
<dbReference type="NCBIfam" id="TIGR00540">
    <property type="entry name" value="TPR_hemY_coli"/>
    <property type="match status" value="1"/>
</dbReference>
<feature type="region of interest" description="Disordered" evidence="12">
    <location>
        <begin position="435"/>
        <end position="491"/>
    </location>
</feature>
<keyword evidence="16" id="KW-1185">Reference proteome</keyword>
<dbReference type="SMART" id="SM00028">
    <property type="entry name" value="TPR"/>
    <property type="match status" value="3"/>
</dbReference>
<dbReference type="UniPathway" id="UPA00252"/>
<evidence type="ECO:0000313" key="16">
    <source>
        <dbReference type="Proteomes" id="UP000244948"/>
    </source>
</evidence>
<evidence type="ECO:0000256" key="2">
    <source>
        <dbReference type="ARBA" id="ARBA00004429"/>
    </source>
</evidence>
<dbReference type="Gene3D" id="1.25.40.10">
    <property type="entry name" value="Tetratricopeptide repeat domain"/>
    <property type="match status" value="2"/>
</dbReference>
<feature type="repeat" description="TPR" evidence="10">
    <location>
        <begin position="340"/>
        <end position="373"/>
    </location>
</feature>
<evidence type="ECO:0000256" key="3">
    <source>
        <dbReference type="ARBA" id="ARBA00004744"/>
    </source>
</evidence>
<name>A0A2U2AP93_9GAMM</name>
<evidence type="ECO:0000259" key="14">
    <source>
        <dbReference type="Pfam" id="PF07219"/>
    </source>
</evidence>
<evidence type="ECO:0000313" key="15">
    <source>
        <dbReference type="EMBL" id="PWD85031.1"/>
    </source>
</evidence>
<evidence type="ECO:0000256" key="6">
    <source>
        <dbReference type="ARBA" id="ARBA00022692"/>
    </source>
</evidence>
<dbReference type="RefSeq" id="WP_109236107.1">
    <property type="nucleotide sequence ID" value="NZ_BMXZ01000001.1"/>
</dbReference>
<dbReference type="EMBL" id="QEWR01000002">
    <property type="protein sequence ID" value="PWD85031.1"/>
    <property type="molecule type" value="Genomic_DNA"/>
</dbReference>
<dbReference type="Proteomes" id="UP000244948">
    <property type="component" value="Unassembled WGS sequence"/>
</dbReference>
<evidence type="ECO:0000256" key="7">
    <source>
        <dbReference type="ARBA" id="ARBA00022989"/>
    </source>
</evidence>
<keyword evidence="4" id="KW-1003">Cell membrane</keyword>
<keyword evidence="7 13" id="KW-1133">Transmembrane helix</keyword>
<dbReference type="SUPFAM" id="SSF48452">
    <property type="entry name" value="TPR-like"/>
    <property type="match status" value="1"/>
</dbReference>
<comment type="subcellular location">
    <subcellularLocation>
        <location evidence="2">Cell inner membrane</location>
        <topology evidence="2">Multi-pass membrane protein</topology>
    </subcellularLocation>
</comment>
<feature type="transmembrane region" description="Helical" evidence="13">
    <location>
        <begin position="7"/>
        <end position="25"/>
    </location>
</feature>
<dbReference type="InterPro" id="IPR005254">
    <property type="entry name" value="Heme_biosyn_assoc_TPR_pro"/>
</dbReference>
<evidence type="ECO:0000256" key="13">
    <source>
        <dbReference type="SAM" id="Phobius"/>
    </source>
</evidence>
<gene>
    <name evidence="15" type="ORF">DC082_05795</name>
</gene>
<dbReference type="GO" id="GO:0005886">
    <property type="term" value="C:plasma membrane"/>
    <property type="evidence" value="ECO:0007669"/>
    <property type="project" value="UniProtKB-SubCell"/>
</dbReference>
<dbReference type="Pfam" id="PF07219">
    <property type="entry name" value="HemY_N"/>
    <property type="match status" value="1"/>
</dbReference>
<dbReference type="PROSITE" id="PS50005">
    <property type="entry name" value="TPR"/>
    <property type="match status" value="2"/>
</dbReference>
<keyword evidence="6 13" id="KW-0812">Transmembrane</keyword>
<evidence type="ECO:0000256" key="4">
    <source>
        <dbReference type="ARBA" id="ARBA00022475"/>
    </source>
</evidence>
<dbReference type="InterPro" id="IPR010817">
    <property type="entry name" value="HemY_N"/>
</dbReference>
<keyword evidence="11" id="KW-0175">Coiled coil</keyword>
<feature type="transmembrane region" description="Helical" evidence="13">
    <location>
        <begin position="45"/>
        <end position="72"/>
    </location>
</feature>
<keyword evidence="8 13" id="KW-0472">Membrane</keyword>
<dbReference type="InterPro" id="IPR011990">
    <property type="entry name" value="TPR-like_helical_dom_sf"/>
</dbReference>
<keyword evidence="10" id="KW-0802">TPR repeat</keyword>
<evidence type="ECO:0000256" key="1">
    <source>
        <dbReference type="ARBA" id="ARBA00002962"/>
    </source>
</evidence>
<evidence type="ECO:0000256" key="8">
    <source>
        <dbReference type="ARBA" id="ARBA00023136"/>
    </source>
</evidence>
<reference evidence="15 16" key="1">
    <citation type="journal article" date="2018" name="Genome Announc.">
        <title>Ignatzschineria cameli sp. nov., isolated from necrotic foot tissue of dromedaries (Camelus dromedarius) and associated maggots (Wohlfahrtia species) in Dubai.</title>
        <authorList>
            <person name="Tsang C.C."/>
            <person name="Tang J.Y."/>
            <person name="Fong J.Y."/>
            <person name="Kinne J."/>
            <person name="Lee H.H."/>
            <person name="Joseph M."/>
            <person name="Jose S."/>
            <person name="Schuster R.K."/>
            <person name="Tang Y."/>
            <person name="Sivakumar S."/>
            <person name="Chen J.H."/>
            <person name="Teng J.L."/>
            <person name="Lau S.K."/>
            <person name="Wernery U."/>
            <person name="Woo P.C."/>
        </authorList>
    </citation>
    <scope>NUCLEOTIDE SEQUENCE [LARGE SCALE GENOMIC DNA]</scope>
    <source>
        <strain evidence="15 16">KCTC 22643</strain>
    </source>
</reference>
<sequence length="491" mass="56057">MGRFLKTIGWIILIPILAILLFFVVKDDTGQVLITGSFPIIGPKTIHTTIVGGLLLAAVSILIIYVVIRLIITIIRTPKIMRHFRLNRRARIADKQFAEAELALLENRPKVAEDLFLLAAKGSKSKNLCYVGAARAAQLSGNMEKRDRYLREIDLSDSKHDRELAEVQRAELLLEADENEKAELLLNTLLEREKNHYATLLLAVALQKQGKNEALFRLLPNLQKALPRLTPSEEIDQYTENVYKALFEYASQISKDSDQLRLVWGRLPKHLQHEPALLIAYANRLLDVGDTKRAEEILRKEINRSHNEMLILAYGHLYRGDQQKLLHHAKKFNADAPDSAITQYTLAHMLFRNQQYDEAMTHLQKTIQLDPQFVKAYRLIGEIKLIQNDDKSALEFFKEAMALAFDERPKDVKRVDGDLLISSVDKISHKKEDEEIADGEFSNAKENVNKEDQQKKASTTQEGGINASHESEDLGEQDPHINNNYDPRRHL</sequence>
<protein>
    <recommendedName>
        <fullName evidence="14">HemY N-terminal domain-containing protein</fullName>
    </recommendedName>
</protein>
<evidence type="ECO:0000256" key="11">
    <source>
        <dbReference type="SAM" id="Coils"/>
    </source>
</evidence>
<evidence type="ECO:0000256" key="10">
    <source>
        <dbReference type="PROSITE-ProRule" id="PRU00339"/>
    </source>
</evidence>
<keyword evidence="5" id="KW-0997">Cell inner membrane</keyword>
<dbReference type="InterPro" id="IPR019734">
    <property type="entry name" value="TPR_rpt"/>
</dbReference>
<dbReference type="GO" id="GO:0042168">
    <property type="term" value="P:heme metabolic process"/>
    <property type="evidence" value="ECO:0007669"/>
    <property type="project" value="InterPro"/>
</dbReference>
<feature type="repeat" description="TPR" evidence="10">
    <location>
        <begin position="374"/>
        <end position="407"/>
    </location>
</feature>
<comment type="caution">
    <text evidence="15">The sequence shown here is derived from an EMBL/GenBank/DDBJ whole genome shotgun (WGS) entry which is preliminary data.</text>
</comment>
<comment type="function">
    <text evidence="1">Involved in a late step of protoheme IX synthesis.</text>
</comment>
<feature type="domain" description="HemY N-terminal" evidence="14">
    <location>
        <begin position="41"/>
        <end position="141"/>
    </location>
</feature>
<dbReference type="AlphaFoldDB" id="A0A2U2AP93"/>
<evidence type="ECO:0000256" key="12">
    <source>
        <dbReference type="SAM" id="MobiDB-lite"/>
    </source>
</evidence>
<feature type="coiled-coil region" evidence="11">
    <location>
        <begin position="160"/>
        <end position="187"/>
    </location>
</feature>
<dbReference type="GO" id="GO:0006779">
    <property type="term" value="P:porphyrin-containing compound biosynthetic process"/>
    <property type="evidence" value="ECO:0007669"/>
    <property type="project" value="UniProtKB-KW"/>
</dbReference>
<proteinExistence type="predicted"/>
<organism evidence="15 16">
    <name type="scientific">Ignatzschineria indica</name>
    <dbReference type="NCBI Taxonomy" id="472583"/>
    <lineage>
        <taxon>Bacteria</taxon>
        <taxon>Pseudomonadati</taxon>
        <taxon>Pseudomonadota</taxon>
        <taxon>Gammaproteobacteria</taxon>
        <taxon>Cardiobacteriales</taxon>
        <taxon>Ignatzschineriaceae</taxon>
        <taxon>Ignatzschineria</taxon>
    </lineage>
</organism>
<accession>A0A2U2AP93</accession>
<comment type="pathway">
    <text evidence="3">Porphyrin-containing compound metabolism; protoheme biosynthesis.</text>
</comment>